<dbReference type="GO" id="GO:0003700">
    <property type="term" value="F:DNA-binding transcription factor activity"/>
    <property type="evidence" value="ECO:0007669"/>
    <property type="project" value="InterPro"/>
</dbReference>
<dbReference type="GO" id="GO:0043565">
    <property type="term" value="F:sequence-specific DNA binding"/>
    <property type="evidence" value="ECO:0007669"/>
    <property type="project" value="TreeGrafter"/>
</dbReference>
<evidence type="ECO:0000256" key="3">
    <source>
        <dbReference type="ARBA" id="ARBA00023125"/>
    </source>
</evidence>
<dbReference type="InterPro" id="IPR036390">
    <property type="entry name" value="WH_DNA-bd_sf"/>
</dbReference>
<evidence type="ECO:0000259" key="5">
    <source>
        <dbReference type="PROSITE" id="PS50931"/>
    </source>
</evidence>
<dbReference type="PANTHER" id="PTHR30537">
    <property type="entry name" value="HTH-TYPE TRANSCRIPTIONAL REGULATOR"/>
    <property type="match status" value="1"/>
</dbReference>
<dbReference type="FunFam" id="1.10.10.10:FF:000001">
    <property type="entry name" value="LysR family transcriptional regulator"/>
    <property type="match status" value="1"/>
</dbReference>
<dbReference type="InterPro" id="IPR000847">
    <property type="entry name" value="LysR_HTH_N"/>
</dbReference>
<proteinExistence type="inferred from homology"/>
<keyword evidence="4" id="KW-0804">Transcription</keyword>
<keyword evidence="2" id="KW-0805">Transcription regulation</keyword>
<evidence type="ECO:0000256" key="1">
    <source>
        <dbReference type="ARBA" id="ARBA00009437"/>
    </source>
</evidence>
<dbReference type="Pfam" id="PF03466">
    <property type="entry name" value="LysR_substrate"/>
    <property type="match status" value="1"/>
</dbReference>
<dbReference type="Pfam" id="PF00126">
    <property type="entry name" value="HTH_1"/>
    <property type="match status" value="1"/>
</dbReference>
<dbReference type="AlphaFoldDB" id="A0A158ENN5"/>
<dbReference type="SUPFAM" id="SSF53850">
    <property type="entry name" value="Periplasmic binding protein-like II"/>
    <property type="match status" value="1"/>
</dbReference>
<evidence type="ECO:0000256" key="4">
    <source>
        <dbReference type="ARBA" id="ARBA00023163"/>
    </source>
</evidence>
<dbReference type="STRING" id="326475.AWB66_00048"/>
<reference evidence="6" key="1">
    <citation type="submission" date="2016-01" db="EMBL/GenBank/DDBJ databases">
        <authorList>
            <person name="Peeters Charlotte."/>
        </authorList>
    </citation>
    <scope>NUCLEOTIDE SEQUENCE</scope>
    <source>
        <strain evidence="6">LMG 22936</strain>
    </source>
</reference>
<dbReference type="GO" id="GO:0006351">
    <property type="term" value="P:DNA-templated transcription"/>
    <property type="evidence" value="ECO:0007669"/>
    <property type="project" value="TreeGrafter"/>
</dbReference>
<comment type="similarity">
    <text evidence="1">Belongs to the LysR transcriptional regulatory family.</text>
</comment>
<evidence type="ECO:0000256" key="2">
    <source>
        <dbReference type="ARBA" id="ARBA00023015"/>
    </source>
</evidence>
<keyword evidence="3" id="KW-0238">DNA-binding</keyword>
<organism evidence="6 7">
    <name type="scientific">Caballeronia telluris</name>
    <dbReference type="NCBI Taxonomy" id="326475"/>
    <lineage>
        <taxon>Bacteria</taxon>
        <taxon>Pseudomonadati</taxon>
        <taxon>Pseudomonadota</taxon>
        <taxon>Betaproteobacteria</taxon>
        <taxon>Burkholderiales</taxon>
        <taxon>Burkholderiaceae</taxon>
        <taxon>Caballeronia</taxon>
    </lineage>
</organism>
<dbReference type="RefSeq" id="WP_087628262.1">
    <property type="nucleotide sequence ID" value="NZ_FCNZ02000001.1"/>
</dbReference>
<evidence type="ECO:0000313" key="6">
    <source>
        <dbReference type="EMBL" id="SAL09147.1"/>
    </source>
</evidence>
<accession>A0A158ENN5</accession>
<dbReference type="PANTHER" id="PTHR30537:SF58">
    <property type="entry name" value="HTH-TYPE TRANSCRIPTIONAL REGULATOR PERR"/>
    <property type="match status" value="1"/>
</dbReference>
<dbReference type="PROSITE" id="PS50931">
    <property type="entry name" value="HTH_LYSR"/>
    <property type="match status" value="1"/>
</dbReference>
<dbReference type="EMBL" id="FCNZ02000001">
    <property type="protein sequence ID" value="SAL09147.1"/>
    <property type="molecule type" value="Genomic_DNA"/>
</dbReference>
<protein>
    <submittedName>
        <fullName evidence="6">LysR family transcriptional regulator</fullName>
    </submittedName>
</protein>
<sequence>MRQLPSLVGLRFFEESARQLSFNRAARALYVTQGAVSRQIRQLEQSLGVKLFERNQRGVRLTPAGVVLNASVAEAFDAIERGTRALAGTSGRKRLIMCLPPTFATQWLSPRLNLLAVQLPGVELSLRTQPSDACHCAIRFGRNPLTEGHSELLMTERHALVGSASLAGEHVDMLLERLPALHVLHDDIRLELWPNWLAAAHSPQRLAENGIEFSNLEQAIQAAKRGVGLAVVDLNMIVDELAEGVLVKMSDVEVSGPFGYWLDVPARNMDSPHVNAVAAWLLSQIPKE</sequence>
<keyword evidence="7" id="KW-1185">Reference proteome</keyword>
<dbReference type="Gene3D" id="1.10.10.10">
    <property type="entry name" value="Winged helix-like DNA-binding domain superfamily/Winged helix DNA-binding domain"/>
    <property type="match status" value="1"/>
</dbReference>
<dbReference type="InterPro" id="IPR005119">
    <property type="entry name" value="LysR_subst-bd"/>
</dbReference>
<name>A0A158ENN5_9BURK</name>
<dbReference type="PRINTS" id="PR00039">
    <property type="entry name" value="HTHLYSR"/>
</dbReference>
<evidence type="ECO:0000313" key="7">
    <source>
        <dbReference type="Proteomes" id="UP000054717"/>
    </source>
</evidence>
<gene>
    <name evidence="6" type="ORF">AWB66_00048</name>
</gene>
<comment type="caution">
    <text evidence="6">The sequence shown here is derived from an EMBL/GenBank/DDBJ whole genome shotgun (WGS) entry which is preliminary data.</text>
</comment>
<dbReference type="Proteomes" id="UP000054717">
    <property type="component" value="Unassembled WGS sequence"/>
</dbReference>
<dbReference type="InterPro" id="IPR058163">
    <property type="entry name" value="LysR-type_TF_proteobact-type"/>
</dbReference>
<dbReference type="SUPFAM" id="SSF46785">
    <property type="entry name" value="Winged helix' DNA-binding domain"/>
    <property type="match status" value="1"/>
</dbReference>
<dbReference type="Gene3D" id="3.40.190.10">
    <property type="entry name" value="Periplasmic binding protein-like II"/>
    <property type="match status" value="2"/>
</dbReference>
<dbReference type="InterPro" id="IPR036388">
    <property type="entry name" value="WH-like_DNA-bd_sf"/>
</dbReference>
<feature type="domain" description="HTH lysR-type" evidence="5">
    <location>
        <begin position="17"/>
        <end position="62"/>
    </location>
</feature>